<dbReference type="EMBL" id="BPFB01000001">
    <property type="protein sequence ID" value="GIU41785.1"/>
    <property type="molecule type" value="Genomic_DNA"/>
</dbReference>
<name>A0ABQ4P2Q3_9GAMM</name>
<comment type="subcellular location">
    <subcellularLocation>
        <location evidence="2">Cytoplasm</location>
    </subcellularLocation>
</comment>
<sequence length="304" mass="34034">MSHTVEIPMVPGSESPLELKPLKAAEPQAVYHRRAQRLLSLAKDSPLADYFELCRRLVVIQARLAGEADFGQLLAWGKDEAIPLSQLGSEAESYWQGLLQQLLSELLPQVDDSIARVVRLLMQQSPEQLTLWGRALRQGHVSEVPARFSLFIWAAMGVYWSHWAPMVIKRMDQAKVEQQSMCPVCGCHPVASVIVDEPRAGLRYLHCSLCESEWHYIRAHCTSCGQDKEMTIWSLDDAQAQVRIESCDECHGYTKMLFVEKSPSMDVAADDLATLMLDSELNAKGFGATTVNPLLMAHETAQEQ</sequence>
<accession>A0ABQ4P2Q3</accession>
<feature type="domain" description="FdhE C-terminal" evidence="5">
    <location>
        <begin position="220"/>
        <end position="295"/>
    </location>
</feature>
<dbReference type="PIRSF" id="PIRSF018296">
    <property type="entry name" value="Format_dh_formtn"/>
    <property type="match status" value="1"/>
</dbReference>
<comment type="similarity">
    <text evidence="2">Belongs to the FdhE family.</text>
</comment>
<gene>
    <name evidence="2 6" type="primary">fdhE</name>
    <name evidence="6" type="ORF">TUM4630_01240</name>
</gene>
<keyword evidence="1 2" id="KW-0963">Cytoplasm</keyword>
<dbReference type="Pfam" id="PF24860">
    <property type="entry name" value="FdhE_C"/>
    <property type="match status" value="1"/>
</dbReference>
<feature type="domain" description="FdhE central" evidence="4">
    <location>
        <begin position="181"/>
        <end position="218"/>
    </location>
</feature>
<dbReference type="NCBIfam" id="TIGR01562">
    <property type="entry name" value="FdhE"/>
    <property type="match status" value="1"/>
</dbReference>
<keyword evidence="7" id="KW-1185">Reference proteome</keyword>
<dbReference type="RefSeq" id="WP_119978764.1">
    <property type="nucleotide sequence ID" value="NZ_BPFB01000001.1"/>
</dbReference>
<evidence type="ECO:0000259" key="5">
    <source>
        <dbReference type="Pfam" id="PF24860"/>
    </source>
</evidence>
<dbReference type="HAMAP" id="MF_00611">
    <property type="entry name" value="FdeH"/>
    <property type="match status" value="1"/>
</dbReference>
<dbReference type="InterPro" id="IPR006452">
    <property type="entry name" value="Formate_DH_accessory"/>
</dbReference>
<evidence type="ECO:0000256" key="1">
    <source>
        <dbReference type="ARBA" id="ARBA00022490"/>
    </source>
</evidence>
<evidence type="ECO:0000259" key="3">
    <source>
        <dbReference type="Pfam" id="PF04216"/>
    </source>
</evidence>
<organism evidence="6 7">
    <name type="scientific">Shewanella algidipiscicola</name>
    <dbReference type="NCBI Taxonomy" id="614070"/>
    <lineage>
        <taxon>Bacteria</taxon>
        <taxon>Pseudomonadati</taxon>
        <taxon>Pseudomonadota</taxon>
        <taxon>Gammaproteobacteria</taxon>
        <taxon>Alteromonadales</taxon>
        <taxon>Shewanellaceae</taxon>
        <taxon>Shewanella</taxon>
    </lineage>
</organism>
<evidence type="ECO:0000259" key="4">
    <source>
        <dbReference type="Pfam" id="PF24859"/>
    </source>
</evidence>
<dbReference type="Pfam" id="PF04216">
    <property type="entry name" value="FdhE_N"/>
    <property type="match status" value="1"/>
</dbReference>
<dbReference type="PANTHER" id="PTHR37689:SF1">
    <property type="entry name" value="PROTEIN FDHE"/>
    <property type="match status" value="1"/>
</dbReference>
<evidence type="ECO:0000256" key="2">
    <source>
        <dbReference type="HAMAP-Rule" id="MF_00611"/>
    </source>
</evidence>
<proteinExistence type="inferred from homology"/>
<dbReference type="CDD" id="cd16341">
    <property type="entry name" value="FdhE"/>
    <property type="match status" value="1"/>
</dbReference>
<dbReference type="InterPro" id="IPR056797">
    <property type="entry name" value="FdhE_central"/>
</dbReference>
<dbReference type="SUPFAM" id="SSF144020">
    <property type="entry name" value="FdhE-like"/>
    <property type="match status" value="1"/>
</dbReference>
<dbReference type="Gene3D" id="3.90.1670.10">
    <property type="entry name" value="FdhE-like domain"/>
    <property type="match status" value="1"/>
</dbReference>
<comment type="caution">
    <text evidence="6">The sequence shown here is derived from an EMBL/GenBank/DDBJ whole genome shotgun (WGS) entry which is preliminary data.</text>
</comment>
<comment type="function">
    <text evidence="2">Necessary for formate dehydrogenase activity.</text>
</comment>
<dbReference type="Pfam" id="PF24859">
    <property type="entry name" value="FdhE_central"/>
    <property type="match status" value="1"/>
</dbReference>
<dbReference type="PANTHER" id="PTHR37689">
    <property type="entry name" value="PROTEIN FDHE"/>
    <property type="match status" value="1"/>
</dbReference>
<evidence type="ECO:0000313" key="7">
    <source>
        <dbReference type="Proteomes" id="UP000761574"/>
    </source>
</evidence>
<dbReference type="InterPro" id="IPR024064">
    <property type="entry name" value="FdhE-like_sf"/>
</dbReference>
<feature type="domain" description="FdhE N-terminal" evidence="3">
    <location>
        <begin position="20"/>
        <end position="172"/>
    </location>
</feature>
<reference evidence="6 7" key="1">
    <citation type="submission" date="2021-05" db="EMBL/GenBank/DDBJ databases">
        <title>Molecular characterization for Shewanella algae harboring chromosomal blaOXA-55-like strains isolated from clinical and environment sample.</title>
        <authorList>
            <person name="Ohama Y."/>
            <person name="Aoki K."/>
            <person name="Harada S."/>
            <person name="Moriya K."/>
            <person name="Ishii Y."/>
            <person name="Tateda K."/>
        </authorList>
    </citation>
    <scope>NUCLEOTIDE SEQUENCE [LARGE SCALE GENOMIC DNA]</scope>
    <source>
        <strain evidence="6 7">LMG 23746</strain>
    </source>
</reference>
<dbReference type="InterPro" id="IPR056796">
    <property type="entry name" value="FdhE_C"/>
</dbReference>
<evidence type="ECO:0000313" key="6">
    <source>
        <dbReference type="EMBL" id="GIU41785.1"/>
    </source>
</evidence>
<dbReference type="Proteomes" id="UP000761574">
    <property type="component" value="Unassembled WGS sequence"/>
</dbReference>
<protein>
    <recommendedName>
        <fullName evidence="2">Protein FdhE homolog</fullName>
    </recommendedName>
</protein>
<dbReference type="InterPro" id="IPR056774">
    <property type="entry name" value="FdhE_N"/>
</dbReference>